<proteinExistence type="predicted"/>
<sequence>MPIKLTSDPPLVSIETYYVEEHKKQGHVIYHFIKSQEEMDNWKEKEYCVEDEKSDDTDPQKIIYKLITAWKRLKWSDQNSIFSSCFRFLGEGENRNMEIDPIRYRDLKLKSCLKRWNIVDEDDQPVPITPENIDKLSADVAQELLNGFEKVTEIGSDDSKK</sequence>
<gene>
    <name evidence="1" type="ORF">S01H1_26624</name>
</gene>
<protein>
    <submittedName>
        <fullName evidence="1">Uncharacterized protein</fullName>
    </submittedName>
</protein>
<evidence type="ECO:0000313" key="1">
    <source>
        <dbReference type="EMBL" id="GAF98153.1"/>
    </source>
</evidence>
<dbReference type="EMBL" id="BARS01016146">
    <property type="protein sequence ID" value="GAF98153.1"/>
    <property type="molecule type" value="Genomic_DNA"/>
</dbReference>
<name>X0TX47_9ZZZZ</name>
<reference evidence="1" key="1">
    <citation type="journal article" date="2014" name="Front. Microbiol.">
        <title>High frequency of phylogenetically diverse reductive dehalogenase-homologous genes in deep subseafloor sedimentary metagenomes.</title>
        <authorList>
            <person name="Kawai M."/>
            <person name="Futagami T."/>
            <person name="Toyoda A."/>
            <person name="Takaki Y."/>
            <person name="Nishi S."/>
            <person name="Hori S."/>
            <person name="Arai W."/>
            <person name="Tsubouchi T."/>
            <person name="Morono Y."/>
            <person name="Uchiyama I."/>
            <person name="Ito T."/>
            <person name="Fujiyama A."/>
            <person name="Inagaki F."/>
            <person name="Takami H."/>
        </authorList>
    </citation>
    <scope>NUCLEOTIDE SEQUENCE</scope>
    <source>
        <strain evidence="1">Expedition CK06-06</strain>
    </source>
</reference>
<dbReference type="AlphaFoldDB" id="X0TX47"/>
<organism evidence="1">
    <name type="scientific">marine sediment metagenome</name>
    <dbReference type="NCBI Taxonomy" id="412755"/>
    <lineage>
        <taxon>unclassified sequences</taxon>
        <taxon>metagenomes</taxon>
        <taxon>ecological metagenomes</taxon>
    </lineage>
</organism>
<comment type="caution">
    <text evidence="1">The sequence shown here is derived from an EMBL/GenBank/DDBJ whole genome shotgun (WGS) entry which is preliminary data.</text>
</comment>
<accession>X0TX47</accession>